<evidence type="ECO:0000313" key="8">
    <source>
        <dbReference type="WBParaSite" id="EgrG_000517000"/>
    </source>
</evidence>
<evidence type="ECO:0000256" key="2">
    <source>
        <dbReference type="ARBA" id="ARBA00022475"/>
    </source>
</evidence>
<keyword evidence="2" id="KW-1003">Cell membrane</keyword>
<dbReference type="InterPro" id="IPR019749">
    <property type="entry name" value="Band_41_domain"/>
</dbReference>
<dbReference type="InterPro" id="IPR014352">
    <property type="entry name" value="FERM/acyl-CoA-bd_prot_sf"/>
</dbReference>
<reference evidence="8" key="3">
    <citation type="submission" date="2020-10" db="UniProtKB">
        <authorList>
            <consortium name="WormBaseParasite"/>
        </authorList>
    </citation>
    <scope>IDENTIFICATION</scope>
</reference>
<dbReference type="InterPro" id="IPR000299">
    <property type="entry name" value="FERM_domain"/>
</dbReference>
<dbReference type="Pfam" id="PF00373">
    <property type="entry name" value="FERM_M"/>
    <property type="match status" value="1"/>
</dbReference>
<dbReference type="SUPFAM" id="SSF47031">
    <property type="entry name" value="Second domain of FERM"/>
    <property type="match status" value="1"/>
</dbReference>
<evidence type="ECO:0000313" key="7">
    <source>
        <dbReference type="Proteomes" id="UP000492820"/>
    </source>
</evidence>
<accession>A0A068WT26</accession>
<dbReference type="EMBL" id="LK028582">
    <property type="protein sequence ID" value="CDS20822.1"/>
    <property type="molecule type" value="Genomic_DNA"/>
</dbReference>
<feature type="compositionally biased region" description="Low complexity" evidence="4">
    <location>
        <begin position="477"/>
        <end position="492"/>
    </location>
</feature>
<dbReference type="InterPro" id="IPR019748">
    <property type="entry name" value="FERM_central"/>
</dbReference>
<feature type="region of interest" description="Disordered" evidence="4">
    <location>
        <begin position="641"/>
        <end position="668"/>
    </location>
</feature>
<dbReference type="GO" id="GO:0003779">
    <property type="term" value="F:actin binding"/>
    <property type="evidence" value="ECO:0007669"/>
    <property type="project" value="InterPro"/>
</dbReference>
<feature type="compositionally biased region" description="Polar residues" evidence="4">
    <location>
        <begin position="541"/>
        <end position="551"/>
    </location>
</feature>
<feature type="compositionally biased region" description="Polar residues" evidence="4">
    <location>
        <begin position="518"/>
        <end position="530"/>
    </location>
</feature>
<reference evidence="6" key="2">
    <citation type="submission" date="2014-06" db="EMBL/GenBank/DDBJ databases">
        <authorList>
            <person name="Aslett M."/>
        </authorList>
    </citation>
    <scope>NUCLEOTIDE SEQUENCE</scope>
</reference>
<dbReference type="AlphaFoldDB" id="A0A068WT26"/>
<dbReference type="CDD" id="cd14473">
    <property type="entry name" value="FERM_B-lobe"/>
    <property type="match status" value="1"/>
</dbReference>
<organism evidence="6">
    <name type="scientific">Echinococcus granulosus</name>
    <name type="common">Hydatid tapeworm</name>
    <dbReference type="NCBI Taxonomy" id="6210"/>
    <lineage>
        <taxon>Eukaryota</taxon>
        <taxon>Metazoa</taxon>
        <taxon>Spiralia</taxon>
        <taxon>Lophotrochozoa</taxon>
        <taxon>Platyhelminthes</taxon>
        <taxon>Cestoda</taxon>
        <taxon>Eucestoda</taxon>
        <taxon>Cyclophyllidea</taxon>
        <taxon>Taeniidae</taxon>
        <taxon>Echinococcus</taxon>
        <taxon>Echinococcus granulosus group</taxon>
    </lineage>
</organism>
<feature type="domain" description="FERM" evidence="5">
    <location>
        <begin position="1"/>
        <end position="277"/>
    </location>
</feature>
<dbReference type="SUPFAM" id="SSF50729">
    <property type="entry name" value="PH domain-like"/>
    <property type="match status" value="1"/>
</dbReference>
<comment type="subcellular location">
    <subcellularLocation>
        <location evidence="1">Cell membrane</location>
        <topology evidence="1">Peripheral membrane protein</topology>
    </subcellularLocation>
</comment>
<dbReference type="Gene3D" id="1.20.80.10">
    <property type="match status" value="1"/>
</dbReference>
<dbReference type="Gene3D" id="2.30.29.30">
    <property type="entry name" value="Pleckstrin-homology domain (PH domain)/Phosphotyrosine-binding domain (PTB)"/>
    <property type="match status" value="1"/>
</dbReference>
<sequence length="711" mass="79703">MNTSLGVLKRCSGSAPEKRSFEPFGFEAISWAIPYYVVSKCCTKNPAQIISLSFEIEVSFGAVAGLSETMSFDHRNMAGNEDLIKRLFNKVYSAILSEKIFCPPETAVYLAAYACQAKFGPAQSLRNPVPPVKDLLPKSTLDNHNLSITEWEERISKWHLKLRDTSFLDAIVEYLDIAQDVELYGASIFEVETKNQGRQWISLDAVGLNVYDSKRKPPTKRYIWSDIASFSAWDDKIEIALVHEPKQVTTFFVQNSQTCSLLESLFKGSKELYARRRKGDVSSKYVRRSESNSSMRMRPHKLTPMELLALEQQITELELELPRRATNYEYAAWQVKDQLRQARGIEIKLSLNVPSTDETRLLQHRVAQIRVFLEQDFFKEKEPTDRPHRYRGNFAIRIGGTLTSRSDDYCSDIDSGSERNVVPPWTLPSKPLQKDDHASVPKWNSSSKPSQKGGQGSVPEWNASIISQQDDQDKSTPSQPRQQPLPQPSAAQNATPNSVTSSSETEVHGYVEHPYPSGNKQQLDPPQSTMPDLPESLLLNHMNQPKSFTSDASKKPATYNPDAYPKFPDRPMNPLAPTQPPPTSTGSIQGGLGYPDARGSEEMDPPGLVTSPNVWKHVLRTPGQDPSDQFAKGRIHGQLVEPEDVQLAYRPPIQPKPKVPPRGTADPRMVVPDYYAGVEASRGPGQDPKFSSLKVIQSGYTKKRVDLFEAL</sequence>
<dbReference type="SMART" id="SM01196">
    <property type="entry name" value="FERM_C"/>
    <property type="match status" value="1"/>
</dbReference>
<feature type="compositionally biased region" description="Polar residues" evidence="4">
    <location>
        <begin position="493"/>
        <end position="504"/>
    </location>
</feature>
<keyword evidence="3" id="KW-0472">Membrane</keyword>
<dbReference type="PRINTS" id="PR00661">
    <property type="entry name" value="ERMFAMILY"/>
</dbReference>
<feature type="region of interest" description="Disordered" evidence="4">
    <location>
        <begin position="405"/>
        <end position="613"/>
    </location>
</feature>
<dbReference type="InterPro" id="IPR000798">
    <property type="entry name" value="Ez/rad/moesin-like"/>
</dbReference>
<dbReference type="InterPro" id="IPR011174">
    <property type="entry name" value="ERM"/>
</dbReference>
<dbReference type="InterPro" id="IPR035963">
    <property type="entry name" value="FERM_2"/>
</dbReference>
<dbReference type="PROSITE" id="PS50057">
    <property type="entry name" value="FERM_3"/>
    <property type="match status" value="1"/>
</dbReference>
<proteinExistence type="predicted"/>
<dbReference type="WBParaSite" id="EgrG_000517000">
    <property type="protein sequence ID" value="EgrG_000517000"/>
    <property type="gene ID" value="EgrG_000517000"/>
</dbReference>
<gene>
    <name evidence="6" type="ORF">EgrG_000517000</name>
</gene>
<protein>
    <submittedName>
        <fullName evidence="6 8">Ezrin</fullName>
    </submittedName>
</protein>
<dbReference type="InterPro" id="IPR018980">
    <property type="entry name" value="FERM_PH-like_C"/>
</dbReference>
<dbReference type="Proteomes" id="UP000492820">
    <property type="component" value="Unassembled WGS sequence"/>
</dbReference>
<evidence type="ECO:0000259" key="5">
    <source>
        <dbReference type="PROSITE" id="PS50057"/>
    </source>
</evidence>
<dbReference type="OrthoDB" id="6018897at2759"/>
<dbReference type="PANTHER" id="PTHR23281">
    <property type="entry name" value="MERLIN/MOESIN/EZRIN/RADIXIN"/>
    <property type="match status" value="1"/>
</dbReference>
<dbReference type="GO" id="GO:0005886">
    <property type="term" value="C:plasma membrane"/>
    <property type="evidence" value="ECO:0007669"/>
    <property type="project" value="UniProtKB-SubCell"/>
</dbReference>
<dbReference type="Pfam" id="PF09380">
    <property type="entry name" value="FERM_C"/>
    <property type="match status" value="1"/>
</dbReference>
<evidence type="ECO:0000256" key="1">
    <source>
        <dbReference type="ARBA" id="ARBA00004202"/>
    </source>
</evidence>
<evidence type="ECO:0000313" key="6">
    <source>
        <dbReference type="EMBL" id="CDS20822.1"/>
    </source>
</evidence>
<name>A0A068WT26_ECHGR</name>
<reference evidence="6 7" key="1">
    <citation type="journal article" date="2013" name="Nature">
        <title>The genomes of four tapeworm species reveal adaptations to parasitism.</title>
        <authorList>
            <person name="Tsai I.J."/>
            <person name="Zarowiecki M."/>
            <person name="Holroyd N."/>
            <person name="Garciarrubio A."/>
            <person name="Sanchez-Flores A."/>
            <person name="Brooks K.L."/>
            <person name="Tracey A."/>
            <person name="Bobes R.J."/>
            <person name="Fragoso G."/>
            <person name="Sciutto E."/>
            <person name="Aslett M."/>
            <person name="Beasley H."/>
            <person name="Bennett H.M."/>
            <person name="Cai J."/>
            <person name="Camicia F."/>
            <person name="Clark R."/>
            <person name="Cucher M."/>
            <person name="De Silva N."/>
            <person name="Day T.A."/>
            <person name="Deplazes P."/>
            <person name="Estrada K."/>
            <person name="Fernandez C."/>
            <person name="Holland P.W."/>
            <person name="Hou J."/>
            <person name="Hu S."/>
            <person name="Huckvale T."/>
            <person name="Hung S.S."/>
            <person name="Kamenetzky L."/>
            <person name="Keane J.A."/>
            <person name="Kiss F."/>
            <person name="Koziol U."/>
            <person name="Lambert O."/>
            <person name="Liu K."/>
            <person name="Luo X."/>
            <person name="Luo Y."/>
            <person name="Macchiaroli N."/>
            <person name="Nichol S."/>
            <person name="Paps J."/>
            <person name="Parkinson J."/>
            <person name="Pouchkina-Stantcheva N."/>
            <person name="Riddiford N."/>
            <person name="Rosenzvit M."/>
            <person name="Salinas G."/>
            <person name="Wasmuth J.D."/>
            <person name="Zamanian M."/>
            <person name="Zheng Y."/>
            <person name="Cai X."/>
            <person name="Soberon X."/>
            <person name="Olson P.D."/>
            <person name="Laclette J.P."/>
            <person name="Brehm K."/>
            <person name="Berriman M."/>
            <person name="Garciarrubio A."/>
            <person name="Bobes R.J."/>
            <person name="Fragoso G."/>
            <person name="Sanchez-Flores A."/>
            <person name="Estrada K."/>
            <person name="Cevallos M.A."/>
            <person name="Morett E."/>
            <person name="Gonzalez V."/>
            <person name="Portillo T."/>
            <person name="Ochoa-Leyva A."/>
            <person name="Jose M.V."/>
            <person name="Sciutto E."/>
            <person name="Landa A."/>
            <person name="Jimenez L."/>
            <person name="Valdes V."/>
            <person name="Carrero J.C."/>
            <person name="Larralde C."/>
            <person name="Morales-Montor J."/>
            <person name="Limon-Lason J."/>
            <person name="Soberon X."/>
            <person name="Laclette J.P."/>
        </authorList>
    </citation>
    <scope>NUCLEOTIDE SEQUENCE [LARGE SCALE GENOMIC DNA]</scope>
</reference>
<evidence type="ECO:0000256" key="4">
    <source>
        <dbReference type="SAM" id="MobiDB-lite"/>
    </source>
</evidence>
<dbReference type="PRINTS" id="PR00935">
    <property type="entry name" value="BAND41"/>
</dbReference>
<dbReference type="InterPro" id="IPR011993">
    <property type="entry name" value="PH-like_dom_sf"/>
</dbReference>
<evidence type="ECO:0000256" key="3">
    <source>
        <dbReference type="ARBA" id="ARBA00023136"/>
    </source>
</evidence>